<keyword evidence="2" id="KW-0808">Transferase</keyword>
<proteinExistence type="predicted"/>
<reference evidence="9 10" key="1">
    <citation type="submission" date="2018-09" db="EMBL/GenBank/DDBJ databases">
        <title>YIM PH21274 draft genome.</title>
        <authorList>
            <person name="Miao C."/>
        </authorList>
    </citation>
    <scope>NUCLEOTIDE SEQUENCE [LARGE SCALE GENOMIC DNA]</scope>
    <source>
        <strain evidence="9 10">YIM PH 21724</strain>
    </source>
</reference>
<organism evidence="9 10">
    <name type="scientific">Nocardia panacis</name>
    <dbReference type="NCBI Taxonomy" id="2340916"/>
    <lineage>
        <taxon>Bacteria</taxon>
        <taxon>Bacillati</taxon>
        <taxon>Actinomycetota</taxon>
        <taxon>Actinomycetes</taxon>
        <taxon>Mycobacteriales</taxon>
        <taxon>Nocardiaceae</taxon>
        <taxon>Nocardia</taxon>
    </lineage>
</organism>
<feature type="domain" description="Cytidylate kinase" evidence="8">
    <location>
        <begin position="25"/>
        <end position="52"/>
    </location>
</feature>
<dbReference type="SUPFAM" id="SSF52540">
    <property type="entry name" value="P-loop containing nucleoside triphosphate hydrolases"/>
    <property type="match status" value="1"/>
</dbReference>
<dbReference type="InterPro" id="IPR027417">
    <property type="entry name" value="P-loop_NTPase"/>
</dbReference>
<evidence type="ECO:0000313" key="9">
    <source>
        <dbReference type="EMBL" id="RJO79205.1"/>
    </source>
</evidence>
<gene>
    <name evidence="9" type="ORF">D5S18_02350</name>
</gene>
<name>A0A3A4KSU8_9NOCA</name>
<evidence type="ECO:0000256" key="6">
    <source>
        <dbReference type="ARBA" id="ARBA00047615"/>
    </source>
</evidence>
<evidence type="ECO:0000259" key="8">
    <source>
        <dbReference type="Pfam" id="PF02224"/>
    </source>
</evidence>
<accession>A0A3A4KSU8</accession>
<dbReference type="InterPro" id="IPR011994">
    <property type="entry name" value="Cytidylate_kinase_dom"/>
</dbReference>
<dbReference type="AlphaFoldDB" id="A0A3A4KSU8"/>
<dbReference type="EC" id="2.7.4.25" evidence="1"/>
<evidence type="ECO:0000256" key="3">
    <source>
        <dbReference type="ARBA" id="ARBA00022741"/>
    </source>
</evidence>
<dbReference type="GO" id="GO:0005524">
    <property type="term" value="F:ATP binding"/>
    <property type="evidence" value="ECO:0007669"/>
    <property type="project" value="UniProtKB-KW"/>
</dbReference>
<keyword evidence="3" id="KW-0547">Nucleotide-binding</keyword>
<evidence type="ECO:0000256" key="4">
    <source>
        <dbReference type="ARBA" id="ARBA00022777"/>
    </source>
</evidence>
<comment type="catalytic activity">
    <reaction evidence="6">
        <text>dCMP + ATP = dCDP + ADP</text>
        <dbReference type="Rhea" id="RHEA:25094"/>
        <dbReference type="ChEBI" id="CHEBI:30616"/>
        <dbReference type="ChEBI" id="CHEBI:57566"/>
        <dbReference type="ChEBI" id="CHEBI:58593"/>
        <dbReference type="ChEBI" id="CHEBI:456216"/>
        <dbReference type="EC" id="2.7.4.25"/>
    </reaction>
</comment>
<keyword evidence="5" id="KW-0067">ATP-binding</keyword>
<dbReference type="Proteomes" id="UP000266677">
    <property type="component" value="Unassembled WGS sequence"/>
</dbReference>
<evidence type="ECO:0000313" key="10">
    <source>
        <dbReference type="Proteomes" id="UP000266677"/>
    </source>
</evidence>
<dbReference type="Pfam" id="PF02224">
    <property type="entry name" value="Cytidylate_kin"/>
    <property type="match status" value="1"/>
</dbReference>
<comment type="caution">
    <text evidence="9">The sequence shown here is derived from an EMBL/GenBank/DDBJ whole genome shotgun (WGS) entry which is preliminary data.</text>
</comment>
<evidence type="ECO:0000256" key="2">
    <source>
        <dbReference type="ARBA" id="ARBA00022679"/>
    </source>
</evidence>
<sequence>MSLTVAALALRVRKLPPSCGPVRIVAIDGPSGAGKSTLARRLARAAAAQAVTSDDFPVPWDADPLVWWPPFAAEVLTPLSAGQPGSYRPYDWKHGLYRPRRIIAVAPVLIVEGVGAAAGGSPVAYRIWVDAPRKLRRRRVLRRDGSAVAAAWDAFEERAATHFAADRTETRADLILDGAALPAGQ</sequence>
<dbReference type="Gene3D" id="3.40.50.300">
    <property type="entry name" value="P-loop containing nucleotide triphosphate hydrolases"/>
    <property type="match status" value="1"/>
</dbReference>
<dbReference type="GO" id="GO:0036431">
    <property type="term" value="F:dCMP kinase activity"/>
    <property type="evidence" value="ECO:0007669"/>
    <property type="project" value="InterPro"/>
</dbReference>
<dbReference type="GO" id="GO:0006139">
    <property type="term" value="P:nucleobase-containing compound metabolic process"/>
    <property type="evidence" value="ECO:0007669"/>
    <property type="project" value="InterPro"/>
</dbReference>
<keyword evidence="10" id="KW-1185">Reference proteome</keyword>
<evidence type="ECO:0000256" key="5">
    <source>
        <dbReference type="ARBA" id="ARBA00022840"/>
    </source>
</evidence>
<evidence type="ECO:0000256" key="1">
    <source>
        <dbReference type="ARBA" id="ARBA00012906"/>
    </source>
</evidence>
<keyword evidence="4" id="KW-0418">Kinase</keyword>
<dbReference type="OrthoDB" id="3237545at2"/>
<dbReference type="RefSeq" id="WP_120037501.1">
    <property type="nucleotide sequence ID" value="NZ_QZFU01000010.1"/>
</dbReference>
<comment type="catalytic activity">
    <reaction evidence="7">
        <text>CMP + ATP = CDP + ADP</text>
        <dbReference type="Rhea" id="RHEA:11600"/>
        <dbReference type="ChEBI" id="CHEBI:30616"/>
        <dbReference type="ChEBI" id="CHEBI:58069"/>
        <dbReference type="ChEBI" id="CHEBI:60377"/>
        <dbReference type="ChEBI" id="CHEBI:456216"/>
        <dbReference type="EC" id="2.7.4.25"/>
    </reaction>
</comment>
<dbReference type="EMBL" id="QZFU01000010">
    <property type="protein sequence ID" value="RJO79205.1"/>
    <property type="molecule type" value="Genomic_DNA"/>
</dbReference>
<evidence type="ECO:0000256" key="7">
    <source>
        <dbReference type="ARBA" id="ARBA00048478"/>
    </source>
</evidence>
<protein>
    <recommendedName>
        <fullName evidence="1">(d)CMP kinase</fullName>
        <ecNumber evidence="1">2.7.4.25</ecNumber>
    </recommendedName>
</protein>